<evidence type="ECO:0000313" key="9">
    <source>
        <dbReference type="Proteomes" id="UP000266673"/>
    </source>
</evidence>
<dbReference type="PANTHER" id="PTHR16932:SF18">
    <property type="entry name" value="INTERFERON, ALPHA-INDUCIBLE PROTEIN 27-LIKE 2"/>
    <property type="match status" value="1"/>
</dbReference>
<feature type="transmembrane region" description="Helical" evidence="7">
    <location>
        <begin position="190"/>
        <end position="211"/>
    </location>
</feature>
<feature type="region of interest" description="Disordered" evidence="6">
    <location>
        <begin position="265"/>
        <end position="290"/>
    </location>
</feature>
<organism evidence="8 9">
    <name type="scientific">Gigaspora rosea</name>
    <dbReference type="NCBI Taxonomy" id="44941"/>
    <lineage>
        <taxon>Eukaryota</taxon>
        <taxon>Fungi</taxon>
        <taxon>Fungi incertae sedis</taxon>
        <taxon>Mucoromycota</taxon>
        <taxon>Glomeromycotina</taxon>
        <taxon>Glomeromycetes</taxon>
        <taxon>Diversisporales</taxon>
        <taxon>Gigasporaceae</taxon>
        <taxon>Gigaspora</taxon>
    </lineage>
</organism>
<dbReference type="Gene3D" id="6.10.110.10">
    <property type="match status" value="1"/>
</dbReference>
<comment type="caution">
    <text evidence="8">The sequence shown here is derived from an EMBL/GenBank/DDBJ whole genome shotgun (WGS) entry which is preliminary data.</text>
</comment>
<proteinExistence type="inferred from homology"/>
<evidence type="ECO:0000256" key="7">
    <source>
        <dbReference type="SAM" id="Phobius"/>
    </source>
</evidence>
<reference evidence="8 9" key="1">
    <citation type="submission" date="2018-06" db="EMBL/GenBank/DDBJ databases">
        <title>Comparative genomics reveals the genomic features of Rhizophagus irregularis, R. cerebriforme, R. diaphanum and Gigaspora rosea, and their symbiotic lifestyle signature.</title>
        <authorList>
            <person name="Morin E."/>
            <person name="San Clemente H."/>
            <person name="Chen E.C.H."/>
            <person name="De La Providencia I."/>
            <person name="Hainaut M."/>
            <person name="Kuo A."/>
            <person name="Kohler A."/>
            <person name="Murat C."/>
            <person name="Tang N."/>
            <person name="Roy S."/>
            <person name="Loubradou J."/>
            <person name="Henrissat B."/>
            <person name="Grigoriev I.V."/>
            <person name="Corradi N."/>
            <person name="Roux C."/>
            <person name="Martin F.M."/>
        </authorList>
    </citation>
    <scope>NUCLEOTIDE SEQUENCE [LARGE SCALE GENOMIC DNA]</scope>
    <source>
        <strain evidence="8 9">DAOM 194757</strain>
    </source>
</reference>
<name>A0A397UMB3_9GLOM</name>
<comment type="subcellular location">
    <subcellularLocation>
        <location evidence="1">Membrane</location>
        <topology evidence="1">Multi-pass membrane protein</topology>
    </subcellularLocation>
</comment>
<keyword evidence="5 7" id="KW-0472">Membrane</keyword>
<feature type="compositionally biased region" description="Pro residues" evidence="6">
    <location>
        <begin position="119"/>
        <end position="129"/>
    </location>
</feature>
<keyword evidence="3 7" id="KW-0812">Transmembrane</keyword>
<dbReference type="OrthoDB" id="440424at2759"/>
<feature type="transmembrane region" description="Helical" evidence="7">
    <location>
        <begin position="153"/>
        <end position="178"/>
    </location>
</feature>
<evidence type="ECO:0000313" key="8">
    <source>
        <dbReference type="EMBL" id="RIB11382.1"/>
    </source>
</evidence>
<comment type="similarity">
    <text evidence="2">Belongs to the IFI6/IFI27 family.</text>
</comment>
<gene>
    <name evidence="8" type="ORF">C2G38_2042735</name>
</gene>
<sequence>MVQVPDSKFFKGALLDSFEQKGYVYSKSPPATEPSPPSKFSNFFEKAKNSIVSSLNNLSAPASAPAPSPSPPAPAPSPSPPAPTSSPPAPAPSPSPPSNFFNFLKKTKNPIVNNLSAPAPAPSPAPSPSDPSSSPFKKFLGNAKNFIVDHKKIIITSAFAIGGLVLTPIIVVGLIEAIGFGAGGIAAGSFAAWLMSLNGGATAAGSLVAILQSIGAAGLTAGATVGTGTAGATIMAGLGKLVSERLDSNREGQAQLDEFVKVYDEGNKDEGNEDDGNEDERNEDKNSEKGSTTVVFEIRDKLLNNDEAFDNFLKTFTLTYNASKQLVNKKQQFKFFVDETCVMNIAEKKLETLNDHLVKNYGAECVDKQAQSRTIMLNGNNS</sequence>
<evidence type="ECO:0000256" key="2">
    <source>
        <dbReference type="ARBA" id="ARBA00007262"/>
    </source>
</evidence>
<dbReference type="InterPro" id="IPR038213">
    <property type="entry name" value="IFI6/IFI27-like_sf"/>
</dbReference>
<dbReference type="EMBL" id="QKWP01001139">
    <property type="protein sequence ID" value="RIB11382.1"/>
    <property type="molecule type" value="Genomic_DNA"/>
</dbReference>
<evidence type="ECO:0000256" key="1">
    <source>
        <dbReference type="ARBA" id="ARBA00004141"/>
    </source>
</evidence>
<keyword evidence="9" id="KW-1185">Reference proteome</keyword>
<evidence type="ECO:0000256" key="3">
    <source>
        <dbReference type="ARBA" id="ARBA00022692"/>
    </source>
</evidence>
<evidence type="ECO:0000256" key="5">
    <source>
        <dbReference type="ARBA" id="ARBA00023136"/>
    </source>
</evidence>
<dbReference type="PRINTS" id="PR01217">
    <property type="entry name" value="PRICHEXTENSN"/>
</dbReference>
<dbReference type="Proteomes" id="UP000266673">
    <property type="component" value="Unassembled WGS sequence"/>
</dbReference>
<evidence type="ECO:0000256" key="6">
    <source>
        <dbReference type="SAM" id="MobiDB-lite"/>
    </source>
</evidence>
<evidence type="ECO:0000256" key="4">
    <source>
        <dbReference type="ARBA" id="ARBA00022989"/>
    </source>
</evidence>
<feature type="region of interest" description="Disordered" evidence="6">
    <location>
        <begin position="114"/>
        <end position="134"/>
    </location>
</feature>
<dbReference type="InterPro" id="IPR009311">
    <property type="entry name" value="IFI6/IFI27-like"/>
</dbReference>
<dbReference type="Pfam" id="PF06140">
    <property type="entry name" value="Ifi-6-16"/>
    <property type="match status" value="1"/>
</dbReference>
<feature type="compositionally biased region" description="Pro residues" evidence="6">
    <location>
        <begin position="64"/>
        <end position="97"/>
    </location>
</feature>
<dbReference type="AlphaFoldDB" id="A0A397UMB3"/>
<feature type="region of interest" description="Disordered" evidence="6">
    <location>
        <begin position="57"/>
        <end position="99"/>
    </location>
</feature>
<feature type="compositionally biased region" description="Acidic residues" evidence="6">
    <location>
        <begin position="271"/>
        <end position="281"/>
    </location>
</feature>
<dbReference type="GO" id="GO:0016020">
    <property type="term" value="C:membrane"/>
    <property type="evidence" value="ECO:0007669"/>
    <property type="project" value="UniProtKB-SubCell"/>
</dbReference>
<dbReference type="PANTHER" id="PTHR16932">
    <property type="entry name" value="INTERFERON ALPHA-INDUCIBLE PROTEIN 27"/>
    <property type="match status" value="1"/>
</dbReference>
<keyword evidence="4 7" id="KW-1133">Transmembrane helix</keyword>
<protein>
    <submittedName>
        <fullName evidence="8">Uncharacterized protein</fullName>
    </submittedName>
</protein>
<accession>A0A397UMB3</accession>